<dbReference type="InterPro" id="IPR038071">
    <property type="entry name" value="UROD/MetE-like_sf"/>
</dbReference>
<dbReference type="Gene3D" id="3.20.20.210">
    <property type="match status" value="1"/>
</dbReference>
<name>A0A1J5P605_NEOTH</name>
<dbReference type="Proteomes" id="UP000182811">
    <property type="component" value="Unassembled WGS sequence"/>
</dbReference>
<dbReference type="InterPro" id="IPR000257">
    <property type="entry name" value="Uroporphyrinogen_deCOase"/>
</dbReference>
<dbReference type="EMBL" id="MDDC01000003">
    <property type="protein sequence ID" value="OIQ60867.1"/>
    <property type="molecule type" value="Genomic_DNA"/>
</dbReference>
<sequence>MVKMTGEAMTPSERLRAMAAGKPIDRLPCVPIMGNGAARVIGVRVAELRGNGPLLARAQIEAYRLFRYDTVRIFTDLFVQAEAMGAIVHCPEDETAYLRAPAIQSLDEIDRLRPADPYKDGYLPAQLEAMRIAVQEIGQEVPVTGALVGPFTNATFLRGTDAILRDIYHHPEAVHRLCQLSLETSLRYAEAMMDLGCTPSITDAMSSGSVISRKAFEEFSFPYLKKLVDFIHSRGRTVTLHICGNTNRILEGMAATGADCLSLDNAVDLAEAKRRVGDRVRLMGNVPPAEVMLEGSPADVEAAVKRCLRAAGDNPKGFIVASGCSLPTETPFANIQAMMAAVRRYGRWPIDPELLEGEGCHGVPD</sequence>
<dbReference type="Pfam" id="PF01208">
    <property type="entry name" value="URO-D"/>
    <property type="match status" value="1"/>
</dbReference>
<protein>
    <submittedName>
        <fullName evidence="2">Uroporphyrinogen decarboxylase</fullName>
        <ecNumber evidence="2">4.1.1.37</ecNumber>
    </submittedName>
</protein>
<proteinExistence type="predicted"/>
<dbReference type="PANTHER" id="PTHR47099">
    <property type="entry name" value="METHYLCOBAMIDE:COM METHYLTRANSFERASE MTBA"/>
    <property type="match status" value="1"/>
</dbReference>
<dbReference type="SUPFAM" id="SSF51726">
    <property type="entry name" value="UROD/MetE-like"/>
    <property type="match status" value="1"/>
</dbReference>
<dbReference type="GO" id="GO:0004853">
    <property type="term" value="F:uroporphyrinogen decarboxylase activity"/>
    <property type="evidence" value="ECO:0007669"/>
    <property type="project" value="UniProtKB-EC"/>
</dbReference>
<evidence type="ECO:0000259" key="1">
    <source>
        <dbReference type="Pfam" id="PF01208"/>
    </source>
</evidence>
<evidence type="ECO:0000313" key="3">
    <source>
        <dbReference type="Proteomes" id="UP000182811"/>
    </source>
</evidence>
<reference evidence="2 3" key="1">
    <citation type="submission" date="2016-08" db="EMBL/GenBank/DDBJ databases">
        <title>Genome-based comparison of Moorella thermoacetic strains.</title>
        <authorList>
            <person name="Poehlein A."/>
            <person name="Bengelsdorf F.R."/>
            <person name="Esser C."/>
            <person name="Duerre P."/>
            <person name="Daniel R."/>
        </authorList>
    </citation>
    <scope>NUCLEOTIDE SEQUENCE [LARGE SCALE GENOMIC DNA]</scope>
    <source>
        <strain evidence="2 3">DSM 21394</strain>
    </source>
</reference>
<dbReference type="InterPro" id="IPR052024">
    <property type="entry name" value="Methanogen_methyltrans"/>
</dbReference>
<organism evidence="2 3">
    <name type="scientific">Neomoorella thermoacetica</name>
    <name type="common">Clostridium thermoaceticum</name>
    <dbReference type="NCBI Taxonomy" id="1525"/>
    <lineage>
        <taxon>Bacteria</taxon>
        <taxon>Bacillati</taxon>
        <taxon>Bacillota</taxon>
        <taxon>Clostridia</taxon>
        <taxon>Neomoorellales</taxon>
        <taxon>Neomoorellaceae</taxon>
        <taxon>Neomoorella</taxon>
    </lineage>
</organism>
<keyword evidence="2" id="KW-0456">Lyase</keyword>
<comment type="caution">
    <text evidence="2">The sequence shown here is derived from an EMBL/GenBank/DDBJ whole genome shotgun (WGS) entry which is preliminary data.</text>
</comment>
<dbReference type="PANTHER" id="PTHR47099:SF1">
    <property type="entry name" value="METHYLCOBAMIDE:COM METHYLTRANSFERASE MTBA"/>
    <property type="match status" value="1"/>
</dbReference>
<accession>A0A1J5P605</accession>
<dbReference type="CDD" id="cd03465">
    <property type="entry name" value="URO-D_like"/>
    <property type="match status" value="1"/>
</dbReference>
<gene>
    <name evidence="2" type="primary">hemE_1</name>
    <name evidence="2" type="ORF">MOTE_03940</name>
</gene>
<dbReference type="AlphaFoldDB" id="A0A1J5P605"/>
<feature type="domain" description="Uroporphyrinogen decarboxylase (URO-D)" evidence="1">
    <location>
        <begin position="10"/>
        <end position="345"/>
    </location>
</feature>
<dbReference type="GO" id="GO:0006779">
    <property type="term" value="P:porphyrin-containing compound biosynthetic process"/>
    <property type="evidence" value="ECO:0007669"/>
    <property type="project" value="InterPro"/>
</dbReference>
<dbReference type="EC" id="4.1.1.37" evidence="2"/>
<evidence type="ECO:0000313" key="2">
    <source>
        <dbReference type="EMBL" id="OIQ60867.1"/>
    </source>
</evidence>